<evidence type="ECO:0000313" key="7">
    <source>
        <dbReference type="EMBL" id="QCZ52956.1"/>
    </source>
</evidence>
<evidence type="ECO:0000256" key="1">
    <source>
        <dbReference type="ARBA" id="ARBA00022475"/>
    </source>
</evidence>
<dbReference type="Proteomes" id="UP000307074">
    <property type="component" value="Chromosome"/>
</dbReference>
<gene>
    <name evidence="6" type="ORF">JK167_09210</name>
    <name evidence="7" type="ORF">UCCLBBS449_0996</name>
</gene>
<keyword evidence="3 5" id="KW-1133">Transmembrane helix</keyword>
<dbReference type="EMBL" id="CP031198">
    <property type="protein sequence ID" value="QCZ52956.1"/>
    <property type="molecule type" value="Genomic_DNA"/>
</dbReference>
<feature type="transmembrane region" description="Helical" evidence="5">
    <location>
        <begin position="92"/>
        <end position="112"/>
    </location>
</feature>
<organism evidence="6 9">
    <name type="scientific">Levilactobacillus brevis</name>
    <name type="common">Lactobacillus brevis</name>
    <dbReference type="NCBI Taxonomy" id="1580"/>
    <lineage>
        <taxon>Bacteria</taxon>
        <taxon>Bacillati</taxon>
        <taxon>Bacillota</taxon>
        <taxon>Bacilli</taxon>
        <taxon>Lactobacillales</taxon>
        <taxon>Lactobacillaceae</taxon>
        <taxon>Levilactobacillus</taxon>
    </lineage>
</organism>
<evidence type="ECO:0000256" key="2">
    <source>
        <dbReference type="ARBA" id="ARBA00022692"/>
    </source>
</evidence>
<feature type="transmembrane region" description="Helical" evidence="5">
    <location>
        <begin position="6"/>
        <end position="22"/>
    </location>
</feature>
<evidence type="ECO:0000256" key="4">
    <source>
        <dbReference type="ARBA" id="ARBA00023136"/>
    </source>
</evidence>
<reference evidence="6" key="2">
    <citation type="submission" date="2020-12" db="EMBL/GenBank/DDBJ databases">
        <authorList>
            <person name="Mcmullen J.G."/>
        </authorList>
    </citation>
    <scope>NUCLEOTIDE SEQUENCE</scope>
    <source>
        <strain evidence="6">Dm-2019-70</strain>
    </source>
</reference>
<proteinExistence type="predicted"/>
<feature type="transmembrane region" description="Helical" evidence="5">
    <location>
        <begin position="58"/>
        <end position="80"/>
    </location>
</feature>
<dbReference type="Pfam" id="PF07457">
    <property type="entry name" value="DUF1516"/>
    <property type="match status" value="1"/>
</dbReference>
<dbReference type="RefSeq" id="WP_021742195.1">
    <property type="nucleotide sequence ID" value="NZ_BJLW01000018.1"/>
</dbReference>
<name>A0A0C1PPW3_LEVBR</name>
<dbReference type="EMBL" id="JAERKF010000011">
    <property type="protein sequence ID" value="MBS1011006.1"/>
    <property type="molecule type" value="Genomic_DNA"/>
</dbReference>
<sequence length="113" mass="12719">MWLGLHFWTWIILAILVVVGLTRHSEKRATQCLILARIAYIVMIISGVVLSIRTFNHAPLLISLKFLLGIGTIALIEISFGRKMERTTHHLIYWLLGIVALLTIGLGLTLAFK</sequence>
<dbReference type="Proteomes" id="UP000676478">
    <property type="component" value="Unassembled WGS sequence"/>
</dbReference>
<dbReference type="OrthoDB" id="2313807at2"/>
<keyword evidence="2 5" id="KW-0812">Transmembrane</keyword>
<dbReference type="InterPro" id="IPR010899">
    <property type="entry name" value="UPF0344"/>
</dbReference>
<dbReference type="NCBIfam" id="NF010199">
    <property type="entry name" value="PRK13673.1-6"/>
    <property type="match status" value="1"/>
</dbReference>
<keyword evidence="4 5" id="KW-0472">Membrane</keyword>
<dbReference type="AlphaFoldDB" id="A0A0C1PPW3"/>
<evidence type="ECO:0000256" key="5">
    <source>
        <dbReference type="SAM" id="Phobius"/>
    </source>
</evidence>
<evidence type="ECO:0000313" key="6">
    <source>
        <dbReference type="EMBL" id="MBS1011006.1"/>
    </source>
</evidence>
<protein>
    <submittedName>
        <fullName evidence="6">DUF1516 family protein</fullName>
    </submittedName>
</protein>
<reference evidence="7 8" key="1">
    <citation type="submission" date="2018-07" db="EMBL/GenBank/DDBJ databases">
        <authorList>
            <person name="Feyereisen M."/>
        </authorList>
    </citation>
    <scope>NUCLEOTIDE SEQUENCE [LARGE SCALE GENOMIC DNA]</scope>
    <source>
        <strain evidence="7 8">UCCLBBS449</strain>
    </source>
</reference>
<keyword evidence="1" id="KW-1003">Cell membrane</keyword>
<evidence type="ECO:0000313" key="9">
    <source>
        <dbReference type="Proteomes" id="UP000676478"/>
    </source>
</evidence>
<dbReference type="GeneID" id="56993265"/>
<accession>A0A0C1PPW3</accession>
<evidence type="ECO:0000256" key="3">
    <source>
        <dbReference type="ARBA" id="ARBA00022989"/>
    </source>
</evidence>
<feature type="transmembrane region" description="Helical" evidence="5">
    <location>
        <begin position="34"/>
        <end position="52"/>
    </location>
</feature>
<evidence type="ECO:0000313" key="8">
    <source>
        <dbReference type="Proteomes" id="UP000307074"/>
    </source>
</evidence>
<reference evidence="6" key="3">
    <citation type="submission" date="2022-09" db="EMBL/GenBank/DDBJ databases">
        <title>Genome-inferred correspondence between phylogeny and metabolic traits in the wild Drosophila gut microbiome.</title>
        <authorList>
            <person name="Bueno E."/>
            <person name="Blow F."/>
            <person name="Douglas A.E."/>
        </authorList>
    </citation>
    <scope>NUCLEOTIDE SEQUENCE</scope>
    <source>
        <strain evidence="6">Dm-2019-70</strain>
    </source>
</reference>